<feature type="domain" description="CCHC-type" evidence="3">
    <location>
        <begin position="477"/>
        <end position="490"/>
    </location>
</feature>
<dbReference type="EMBL" id="BDDD01000551">
    <property type="protein sequence ID" value="GAV67439.1"/>
    <property type="molecule type" value="Genomic_DNA"/>
</dbReference>
<dbReference type="SUPFAM" id="SSF57756">
    <property type="entry name" value="Retrovirus zinc finger-like domains"/>
    <property type="match status" value="1"/>
</dbReference>
<accession>A0A1Q3BHR7</accession>
<name>A0A1Q3BHR7_CEPFO</name>
<keyword evidence="1" id="KW-0862">Zinc</keyword>
<evidence type="ECO:0000313" key="5">
    <source>
        <dbReference type="Proteomes" id="UP000187406"/>
    </source>
</evidence>
<organism evidence="4 5">
    <name type="scientific">Cephalotus follicularis</name>
    <name type="common">Albany pitcher plant</name>
    <dbReference type="NCBI Taxonomy" id="3775"/>
    <lineage>
        <taxon>Eukaryota</taxon>
        <taxon>Viridiplantae</taxon>
        <taxon>Streptophyta</taxon>
        <taxon>Embryophyta</taxon>
        <taxon>Tracheophyta</taxon>
        <taxon>Spermatophyta</taxon>
        <taxon>Magnoliopsida</taxon>
        <taxon>eudicotyledons</taxon>
        <taxon>Gunneridae</taxon>
        <taxon>Pentapetalae</taxon>
        <taxon>rosids</taxon>
        <taxon>fabids</taxon>
        <taxon>Oxalidales</taxon>
        <taxon>Cephalotaceae</taxon>
        <taxon>Cephalotus</taxon>
    </lineage>
</organism>
<dbReference type="SMART" id="SM00343">
    <property type="entry name" value="ZnF_C2HC"/>
    <property type="match status" value="2"/>
</dbReference>
<evidence type="ECO:0000259" key="3">
    <source>
        <dbReference type="PROSITE" id="PS50158"/>
    </source>
</evidence>
<dbReference type="PROSITE" id="PS50158">
    <property type="entry name" value="ZF_CCHC"/>
    <property type="match status" value="2"/>
</dbReference>
<feature type="coiled-coil region" evidence="2">
    <location>
        <begin position="353"/>
        <end position="387"/>
    </location>
</feature>
<proteinExistence type="predicted"/>
<dbReference type="InParanoid" id="A0A1Q3BHR7"/>
<dbReference type="InterPro" id="IPR036875">
    <property type="entry name" value="Znf_CCHC_sf"/>
</dbReference>
<dbReference type="InterPro" id="IPR001878">
    <property type="entry name" value="Znf_CCHC"/>
</dbReference>
<protein>
    <submittedName>
        <fullName evidence="4">Zf-CCHC domain-containing protein/UBN2 domain-containing protein</fullName>
    </submittedName>
</protein>
<dbReference type="OrthoDB" id="1000712at2759"/>
<evidence type="ECO:0000313" key="4">
    <source>
        <dbReference type="EMBL" id="GAV67439.1"/>
    </source>
</evidence>
<keyword evidence="1" id="KW-0863">Zinc-finger</keyword>
<dbReference type="GO" id="GO:0008270">
    <property type="term" value="F:zinc ion binding"/>
    <property type="evidence" value="ECO:0007669"/>
    <property type="project" value="UniProtKB-KW"/>
</dbReference>
<dbReference type="Gene3D" id="4.10.60.10">
    <property type="entry name" value="Zinc finger, CCHC-type"/>
    <property type="match status" value="1"/>
</dbReference>
<comment type="caution">
    <text evidence="4">The sequence shown here is derived from an EMBL/GenBank/DDBJ whole genome shotgun (WGS) entry which is preliminary data.</text>
</comment>
<dbReference type="AlphaFoldDB" id="A0A1Q3BHR7"/>
<dbReference type="Proteomes" id="UP000187406">
    <property type="component" value="Unassembled WGS sequence"/>
</dbReference>
<dbReference type="Pfam" id="PF00098">
    <property type="entry name" value="zf-CCHC"/>
    <property type="match status" value="1"/>
</dbReference>
<keyword evidence="2" id="KW-0175">Coiled coil</keyword>
<evidence type="ECO:0000256" key="2">
    <source>
        <dbReference type="SAM" id="Coils"/>
    </source>
</evidence>
<dbReference type="Pfam" id="PF14223">
    <property type="entry name" value="Retrotran_gag_2"/>
    <property type="match status" value="1"/>
</dbReference>
<keyword evidence="1" id="KW-0479">Metal-binding</keyword>
<feature type="domain" description="CCHC-type" evidence="3">
    <location>
        <begin position="253"/>
        <end position="268"/>
    </location>
</feature>
<reference evidence="5" key="1">
    <citation type="submission" date="2016-04" db="EMBL/GenBank/DDBJ databases">
        <title>Cephalotus genome sequencing.</title>
        <authorList>
            <person name="Fukushima K."/>
            <person name="Hasebe M."/>
            <person name="Fang X."/>
        </authorList>
    </citation>
    <scope>NUCLEOTIDE SEQUENCE [LARGE SCALE GENOMIC DNA]</scope>
    <source>
        <strain evidence="5">cv. St1</strain>
    </source>
</reference>
<evidence type="ECO:0000256" key="1">
    <source>
        <dbReference type="PROSITE-ProRule" id="PRU00047"/>
    </source>
</evidence>
<dbReference type="PANTHER" id="PTHR34676:SF8">
    <property type="entry name" value="TRANSMEMBRANE PROTEIN"/>
    <property type="match status" value="1"/>
</dbReference>
<keyword evidence="5" id="KW-1185">Reference proteome</keyword>
<dbReference type="PANTHER" id="PTHR34676">
    <property type="entry name" value="DUF4219 DOMAIN-CONTAINING PROTEIN-RELATED"/>
    <property type="match status" value="1"/>
</dbReference>
<sequence>MTIFLQSLDYQLWHIIVNGPRMPTRSIEGVVSPKPENEYNDNDFRMLQLNSKVKHVFFYAVGPNDFNRISSCDSAKEMWDLLEVTYEGTNQVKESNISMLVHEYELFFMHDNESISDMFTRFTTIINSLKNLGKSYSNQELVRKILRCLPKNWTPKVTAIEEAKDLSTLTLEQLLGSLMTHETTMKNHEHVEVKKKKSIAFKASKEERESDEDGDVALITSQFKKFLKSQQGKKALKKFPHNVESTKKEEPTCYECKNPGHFKNECPNLKKKEKFIKEHSKKKKAMVATWDDSDLSSSEVSGSDEEVVNFALMALEEDTSDDESENEVNFTFDELQNASEKLYVEYENVCLKNKSLKKNAMSMSNELEILKNENSKYVKKIESLKDKNSFYLNEIDILIVSSKLSIDSLEENEKLKIEIDALKKSFLTFSNNSAKLDNLLGLQRCVFHKAGIGYEQMKNVKHFNNFFVKKVEPQICCNYCGRLGHISTSCIFRNNPCYGKSRKIWVPKGTLVTNLQGPKFKWVPKA</sequence>
<gene>
    <name evidence="4" type="ORF">CFOL_v3_10945</name>
</gene>
<dbReference type="GO" id="GO:0003676">
    <property type="term" value="F:nucleic acid binding"/>
    <property type="evidence" value="ECO:0007669"/>
    <property type="project" value="InterPro"/>
</dbReference>